<dbReference type="OrthoDB" id="494153at2"/>
<protein>
    <submittedName>
        <fullName evidence="1">Uncharacterized protein</fullName>
    </submittedName>
</protein>
<proteinExistence type="predicted"/>
<dbReference type="EMBL" id="VIGW01000002">
    <property type="protein sequence ID" value="TWS20808.1"/>
    <property type="molecule type" value="Genomic_DNA"/>
</dbReference>
<dbReference type="AlphaFoldDB" id="A0A5C5RDR5"/>
<gene>
    <name evidence="1" type="ORF">FK529_05655</name>
</gene>
<sequence>MSKIERRDIGYAHNRLHDVARQLRTDGHDDAASYARRADTEQAVYEDLVSLAERGYTEGAKDIDAWKIGANLVDYLLERGWTPPAHFADRIVE</sequence>
<dbReference type="RefSeq" id="WP_146560027.1">
    <property type="nucleotide sequence ID" value="NZ_VIGW01000002.1"/>
</dbReference>
<name>A0A5C5RDR5_9ACTN</name>
<dbReference type="Proteomes" id="UP000317291">
    <property type="component" value="Unassembled WGS sequence"/>
</dbReference>
<organism evidence="1 2">
    <name type="scientific">Tsukamurella asaccharolytica</name>
    <dbReference type="NCBI Taxonomy" id="2592067"/>
    <lineage>
        <taxon>Bacteria</taxon>
        <taxon>Bacillati</taxon>
        <taxon>Actinomycetota</taxon>
        <taxon>Actinomycetes</taxon>
        <taxon>Mycobacteriales</taxon>
        <taxon>Tsukamurellaceae</taxon>
        <taxon>Tsukamurella</taxon>
    </lineage>
</organism>
<evidence type="ECO:0000313" key="1">
    <source>
        <dbReference type="EMBL" id="TWS20808.1"/>
    </source>
</evidence>
<comment type="caution">
    <text evidence="1">The sequence shown here is derived from an EMBL/GenBank/DDBJ whole genome shotgun (WGS) entry which is preliminary data.</text>
</comment>
<accession>A0A5C5RDR5</accession>
<keyword evidence="2" id="KW-1185">Reference proteome</keyword>
<reference evidence="1 2" key="1">
    <citation type="submission" date="2019-06" db="EMBL/GenBank/DDBJ databases">
        <title>Tsukamurella conjunctivitidis sp. nov., Tsukamurella assacharolytica sp. nov. and Tsukamurella sputae sp. nov. isolated from patients with conjunctivitis, bacteraemia (lymphoma) and respiratory infection (sputum) in Hong Kong.</title>
        <authorList>
            <person name="Teng J.L.L."/>
            <person name="Lee H.H."/>
            <person name="Fong J.Y.H."/>
            <person name="Fok K.M.N."/>
            <person name="Lau S.K.P."/>
            <person name="Woo P.C.Y."/>
        </authorList>
    </citation>
    <scope>NUCLEOTIDE SEQUENCE [LARGE SCALE GENOMIC DNA]</scope>
    <source>
        <strain evidence="1 2">HKU71</strain>
    </source>
</reference>
<evidence type="ECO:0000313" key="2">
    <source>
        <dbReference type="Proteomes" id="UP000317291"/>
    </source>
</evidence>